<protein>
    <submittedName>
        <fullName evidence="1">Uncharacterized protein</fullName>
    </submittedName>
</protein>
<proteinExistence type="predicted"/>
<dbReference type="AlphaFoldDB" id="A0A2P2JPR4"/>
<reference evidence="1" key="1">
    <citation type="submission" date="2018-02" db="EMBL/GenBank/DDBJ databases">
        <title>Rhizophora mucronata_Transcriptome.</title>
        <authorList>
            <person name="Meera S.P."/>
            <person name="Sreeshan A."/>
            <person name="Augustine A."/>
        </authorList>
    </citation>
    <scope>NUCLEOTIDE SEQUENCE</scope>
    <source>
        <tissue evidence="1">Leaf</tissue>
    </source>
</reference>
<name>A0A2P2JPR4_RHIMU</name>
<accession>A0A2P2JPR4</accession>
<organism evidence="1">
    <name type="scientific">Rhizophora mucronata</name>
    <name type="common">Asiatic mangrove</name>
    <dbReference type="NCBI Taxonomy" id="61149"/>
    <lineage>
        <taxon>Eukaryota</taxon>
        <taxon>Viridiplantae</taxon>
        <taxon>Streptophyta</taxon>
        <taxon>Embryophyta</taxon>
        <taxon>Tracheophyta</taxon>
        <taxon>Spermatophyta</taxon>
        <taxon>Magnoliopsida</taxon>
        <taxon>eudicotyledons</taxon>
        <taxon>Gunneridae</taxon>
        <taxon>Pentapetalae</taxon>
        <taxon>rosids</taxon>
        <taxon>fabids</taxon>
        <taxon>Malpighiales</taxon>
        <taxon>Rhizophoraceae</taxon>
        <taxon>Rhizophora</taxon>
    </lineage>
</organism>
<sequence length="39" mass="4600">MSILCYRSHRNEQYPSFILFSFSNMIGVPNDHKLISQLL</sequence>
<evidence type="ECO:0000313" key="1">
    <source>
        <dbReference type="EMBL" id="MBW95449.1"/>
    </source>
</evidence>
<dbReference type="EMBL" id="GGEC01014966">
    <property type="protein sequence ID" value="MBW95449.1"/>
    <property type="molecule type" value="Transcribed_RNA"/>
</dbReference>